<dbReference type="OrthoDB" id="1738534at2759"/>
<accession>A0A0S3SJ17</accession>
<name>A0A0S3SJ17_PHAAN</name>
<dbReference type="PANTHER" id="PTHR24559:SF450">
    <property type="entry name" value="RNA-DIRECTED DNA POLYMERASE HOMOLOG"/>
    <property type="match status" value="1"/>
</dbReference>
<evidence type="ECO:0000313" key="2">
    <source>
        <dbReference type="Proteomes" id="UP000291084"/>
    </source>
</evidence>
<evidence type="ECO:0008006" key="3">
    <source>
        <dbReference type="Google" id="ProtNLM"/>
    </source>
</evidence>
<gene>
    <name evidence="1" type="primary">Vigan.07G161900</name>
    <name evidence="1" type="ORF">VIGAN_07161900</name>
</gene>
<evidence type="ECO:0000313" key="1">
    <source>
        <dbReference type="EMBL" id="BAT92782.1"/>
    </source>
</evidence>
<reference evidence="1 2" key="1">
    <citation type="journal article" date="2015" name="Sci. Rep.">
        <title>The power of single molecule real-time sequencing technology in the de novo assembly of a eukaryotic genome.</title>
        <authorList>
            <person name="Sakai H."/>
            <person name="Naito K."/>
            <person name="Ogiso-Tanaka E."/>
            <person name="Takahashi Y."/>
            <person name="Iseki K."/>
            <person name="Muto C."/>
            <person name="Satou K."/>
            <person name="Teruya K."/>
            <person name="Shiroma A."/>
            <person name="Shimoji M."/>
            <person name="Hirano T."/>
            <person name="Itoh T."/>
            <person name="Kaga A."/>
            <person name="Tomooka N."/>
        </authorList>
    </citation>
    <scope>NUCLEOTIDE SEQUENCE [LARGE SCALE GENOMIC DNA]</scope>
    <source>
        <strain evidence="2">cv. Shumari</strain>
    </source>
</reference>
<keyword evidence="2" id="KW-1185">Reference proteome</keyword>
<dbReference type="PANTHER" id="PTHR24559">
    <property type="entry name" value="TRANSPOSON TY3-I GAG-POL POLYPROTEIN"/>
    <property type="match status" value="1"/>
</dbReference>
<proteinExistence type="predicted"/>
<dbReference type="AlphaFoldDB" id="A0A0S3SJ17"/>
<dbReference type="Proteomes" id="UP000291084">
    <property type="component" value="Chromosome 7"/>
</dbReference>
<dbReference type="SUPFAM" id="SSF56672">
    <property type="entry name" value="DNA/RNA polymerases"/>
    <property type="match status" value="1"/>
</dbReference>
<dbReference type="EMBL" id="AP015040">
    <property type="protein sequence ID" value="BAT92782.1"/>
    <property type="molecule type" value="Genomic_DNA"/>
</dbReference>
<protein>
    <recommendedName>
        <fullName evidence="3">Reverse transcriptase domain-containing protein</fullName>
    </recommendedName>
</protein>
<dbReference type="InterPro" id="IPR043502">
    <property type="entry name" value="DNA/RNA_pol_sf"/>
</dbReference>
<feature type="non-terminal residue" evidence="1">
    <location>
        <position position="126"/>
    </location>
</feature>
<sequence>MIQMCDKGEGTLLHSLSTHVEPSNILDNIERLLLDFDDVFQEPTTLPPKIVAHDHRIPLVQGTNPINKRPYRYAKQHKDIIDGLIQQYLHSGIIQNNYSSYFNPVVLVGKKYGGWRLCIEYRDLNN</sequence>
<dbReference type="InterPro" id="IPR053134">
    <property type="entry name" value="RNA-dir_DNA_polymerase"/>
</dbReference>
<organism evidence="1 2">
    <name type="scientific">Vigna angularis var. angularis</name>
    <dbReference type="NCBI Taxonomy" id="157739"/>
    <lineage>
        <taxon>Eukaryota</taxon>
        <taxon>Viridiplantae</taxon>
        <taxon>Streptophyta</taxon>
        <taxon>Embryophyta</taxon>
        <taxon>Tracheophyta</taxon>
        <taxon>Spermatophyta</taxon>
        <taxon>Magnoliopsida</taxon>
        <taxon>eudicotyledons</taxon>
        <taxon>Gunneridae</taxon>
        <taxon>Pentapetalae</taxon>
        <taxon>rosids</taxon>
        <taxon>fabids</taxon>
        <taxon>Fabales</taxon>
        <taxon>Fabaceae</taxon>
        <taxon>Papilionoideae</taxon>
        <taxon>50 kb inversion clade</taxon>
        <taxon>NPAAA clade</taxon>
        <taxon>indigoferoid/millettioid clade</taxon>
        <taxon>Phaseoleae</taxon>
        <taxon>Vigna</taxon>
    </lineage>
</organism>
<dbReference type="Gene3D" id="3.10.10.10">
    <property type="entry name" value="HIV Type 1 Reverse Transcriptase, subunit A, domain 1"/>
    <property type="match status" value="1"/>
</dbReference>